<reference evidence="1 2" key="1">
    <citation type="journal article" date="2016" name="Mol. Biol. Evol.">
        <title>Comparative Genomics of Early-Diverging Mushroom-Forming Fungi Provides Insights into the Origins of Lignocellulose Decay Capabilities.</title>
        <authorList>
            <person name="Nagy L.G."/>
            <person name="Riley R."/>
            <person name="Tritt A."/>
            <person name="Adam C."/>
            <person name="Daum C."/>
            <person name="Floudas D."/>
            <person name="Sun H."/>
            <person name="Yadav J.S."/>
            <person name="Pangilinan J."/>
            <person name="Larsson K.H."/>
            <person name="Matsuura K."/>
            <person name="Barry K."/>
            <person name="Labutti K."/>
            <person name="Kuo R."/>
            <person name="Ohm R.A."/>
            <person name="Bhattacharya S.S."/>
            <person name="Shirouzu T."/>
            <person name="Yoshinaga Y."/>
            <person name="Martin F.M."/>
            <person name="Grigoriev I.V."/>
            <person name="Hibbett D.S."/>
        </authorList>
    </citation>
    <scope>NUCLEOTIDE SEQUENCE [LARGE SCALE GENOMIC DNA]</scope>
    <source>
        <strain evidence="1 2">93-53</strain>
    </source>
</reference>
<dbReference type="OrthoDB" id="77878at2759"/>
<accession>A0A165BX93</accession>
<dbReference type="RefSeq" id="XP_040759558.1">
    <property type="nucleotide sequence ID" value="XM_040910962.1"/>
</dbReference>
<evidence type="ECO:0000313" key="1">
    <source>
        <dbReference type="EMBL" id="KZT01818.1"/>
    </source>
</evidence>
<keyword evidence="2" id="KW-1185">Reference proteome</keyword>
<protein>
    <submittedName>
        <fullName evidence="1">Uncharacterized protein</fullName>
    </submittedName>
</protein>
<organism evidence="1 2">
    <name type="scientific">Laetiporus sulphureus 93-53</name>
    <dbReference type="NCBI Taxonomy" id="1314785"/>
    <lineage>
        <taxon>Eukaryota</taxon>
        <taxon>Fungi</taxon>
        <taxon>Dikarya</taxon>
        <taxon>Basidiomycota</taxon>
        <taxon>Agaricomycotina</taxon>
        <taxon>Agaricomycetes</taxon>
        <taxon>Polyporales</taxon>
        <taxon>Laetiporus</taxon>
    </lineage>
</organism>
<evidence type="ECO:0000313" key="2">
    <source>
        <dbReference type="Proteomes" id="UP000076871"/>
    </source>
</evidence>
<proteinExistence type="predicted"/>
<dbReference type="STRING" id="1314785.A0A165BX93"/>
<dbReference type="AlphaFoldDB" id="A0A165BX93"/>
<dbReference type="Proteomes" id="UP000076871">
    <property type="component" value="Unassembled WGS sequence"/>
</dbReference>
<gene>
    <name evidence="1" type="ORF">LAESUDRAFT_739028</name>
</gene>
<sequence>MPVARIILEEAVVSDFRGVLLHILSNGGGLQYIKLRKALTKLPPPAMTNIAARHIPTALMAPSNPILHLLMIPPIALVYAFFYVVNSLCGHPPIFTGLRATFNSADALPSLTDPADVSSTPGLYVYSDHDKITLAPNVTVHSSEAESKEFDIAVQKFANTGHRYWGAVRRLWQRALAKSTGSSLSSTL</sequence>
<dbReference type="EMBL" id="KV427659">
    <property type="protein sequence ID" value="KZT01818.1"/>
    <property type="molecule type" value="Genomic_DNA"/>
</dbReference>
<dbReference type="InParanoid" id="A0A165BX93"/>
<dbReference type="GeneID" id="63827991"/>
<name>A0A165BX93_9APHY</name>